<dbReference type="RefSeq" id="WP_039336715.1">
    <property type="nucleotide sequence ID" value="NZ_JTJJ01000135.1"/>
</dbReference>
<gene>
    <name evidence="12" type="ORF">QU24_24815</name>
</gene>
<evidence type="ECO:0000256" key="8">
    <source>
        <dbReference type="ARBA" id="ARBA00022989"/>
    </source>
</evidence>
<sequence length="239" mass="25794">MMSLLSFGADGWGRLILGAAFTTLLLSLSALVIGAVVGSGVAAAKLSPQRWLRWLGEAYSTVFRGIPELLVIYLFYFGGSGLITLVGQMFGADGFIEAPPFLIGALAIGLISGSYQGEVYRAARLALAKGEIEAAMAIGMPRWRIAQRILLPQIVRYALPGMSNVWQMSLKDSALVSVTGIVELMRASQVAAGSTRDYFTFYLIGGACYLVLTLLSNHAFRRAELRLGRAWQSRTAAQH</sequence>
<evidence type="ECO:0000259" key="11">
    <source>
        <dbReference type="PROSITE" id="PS50928"/>
    </source>
</evidence>
<dbReference type="Proteomes" id="UP000030853">
    <property type="component" value="Unassembled WGS sequence"/>
</dbReference>
<proteinExistence type="inferred from homology"/>
<evidence type="ECO:0000313" key="12">
    <source>
        <dbReference type="EMBL" id="KHJ65393.1"/>
    </source>
</evidence>
<dbReference type="PROSITE" id="PS50928">
    <property type="entry name" value="ABC_TM1"/>
    <property type="match status" value="1"/>
</dbReference>
<feature type="transmembrane region" description="Helical" evidence="10">
    <location>
        <begin position="199"/>
        <end position="220"/>
    </location>
</feature>
<evidence type="ECO:0000256" key="10">
    <source>
        <dbReference type="RuleBase" id="RU363032"/>
    </source>
</evidence>
<protein>
    <submittedName>
        <fullName evidence="12">ABC transporter permease</fullName>
    </submittedName>
</protein>
<dbReference type="AlphaFoldDB" id="A0A0B1QX72"/>
<dbReference type="InterPro" id="IPR035906">
    <property type="entry name" value="MetI-like_sf"/>
</dbReference>
<evidence type="ECO:0000256" key="2">
    <source>
        <dbReference type="ARBA" id="ARBA00010072"/>
    </source>
</evidence>
<keyword evidence="4" id="KW-1003">Cell membrane</keyword>
<keyword evidence="5" id="KW-0997">Cell inner membrane</keyword>
<keyword evidence="8 10" id="KW-1133">Transmembrane helix</keyword>
<organism evidence="12 13">
    <name type="scientific">Pantoea rodasii</name>
    <dbReference type="NCBI Taxonomy" id="1076549"/>
    <lineage>
        <taxon>Bacteria</taxon>
        <taxon>Pseudomonadati</taxon>
        <taxon>Pseudomonadota</taxon>
        <taxon>Gammaproteobacteria</taxon>
        <taxon>Enterobacterales</taxon>
        <taxon>Erwiniaceae</taxon>
        <taxon>Pantoea</taxon>
    </lineage>
</organism>
<dbReference type="InterPro" id="IPR051613">
    <property type="entry name" value="ABC_transp_permease_HisMQ"/>
</dbReference>
<dbReference type="InterPro" id="IPR000515">
    <property type="entry name" value="MetI-like"/>
</dbReference>
<dbReference type="CDD" id="cd06261">
    <property type="entry name" value="TM_PBP2"/>
    <property type="match status" value="1"/>
</dbReference>
<dbReference type="PANTHER" id="PTHR30133:SF2">
    <property type="entry name" value="ARGININE ABC TRANSPORTER PERMEASE PROTEIN ARTQ"/>
    <property type="match status" value="1"/>
</dbReference>
<reference evidence="12 13" key="1">
    <citation type="submission" date="2014-11" db="EMBL/GenBank/DDBJ databases">
        <title>Genome sequencing of Pantoea rodasii ND03.</title>
        <authorList>
            <person name="Muhamad Yunos N.Y."/>
            <person name="Chan K.-G."/>
        </authorList>
    </citation>
    <scope>NUCLEOTIDE SEQUENCE [LARGE SCALE GENOMIC DNA]</scope>
    <source>
        <strain evidence="12 13">ND03</strain>
    </source>
</reference>
<feature type="transmembrane region" description="Helical" evidence="10">
    <location>
        <begin position="68"/>
        <end position="86"/>
    </location>
</feature>
<feature type="domain" description="ABC transmembrane type-1" evidence="11">
    <location>
        <begin position="20"/>
        <end position="220"/>
    </location>
</feature>
<dbReference type="EMBL" id="JTJJ01000135">
    <property type="protein sequence ID" value="KHJ65393.1"/>
    <property type="molecule type" value="Genomic_DNA"/>
</dbReference>
<comment type="similarity">
    <text evidence="2">Belongs to the binding-protein-dependent transport system permease family. HisMQ subfamily.</text>
</comment>
<keyword evidence="3 10" id="KW-0813">Transport</keyword>
<comment type="subcellular location">
    <subcellularLocation>
        <location evidence="1">Cell inner membrane</location>
        <topology evidence="1">Multi-pass membrane protein</topology>
    </subcellularLocation>
    <subcellularLocation>
        <location evidence="10">Cell membrane</location>
        <topology evidence="10">Multi-pass membrane protein</topology>
    </subcellularLocation>
</comment>
<evidence type="ECO:0000256" key="6">
    <source>
        <dbReference type="ARBA" id="ARBA00022692"/>
    </source>
</evidence>
<keyword evidence="9 10" id="KW-0472">Membrane</keyword>
<evidence type="ECO:0000313" key="13">
    <source>
        <dbReference type="Proteomes" id="UP000030853"/>
    </source>
</evidence>
<comment type="caution">
    <text evidence="12">The sequence shown here is derived from an EMBL/GenBank/DDBJ whole genome shotgun (WGS) entry which is preliminary data.</text>
</comment>
<dbReference type="NCBIfam" id="TIGR01726">
    <property type="entry name" value="HEQRo_perm_3TM"/>
    <property type="match status" value="1"/>
</dbReference>
<name>A0A0B1QX72_9GAMM</name>
<evidence type="ECO:0000256" key="3">
    <source>
        <dbReference type="ARBA" id="ARBA00022448"/>
    </source>
</evidence>
<evidence type="ECO:0000256" key="5">
    <source>
        <dbReference type="ARBA" id="ARBA00022519"/>
    </source>
</evidence>
<dbReference type="PANTHER" id="PTHR30133">
    <property type="entry name" value="CATIONIC AMINO ACID TRANSPORTER, MEMBRANE COMPONENT"/>
    <property type="match status" value="1"/>
</dbReference>
<evidence type="ECO:0000256" key="7">
    <source>
        <dbReference type="ARBA" id="ARBA00022970"/>
    </source>
</evidence>
<dbReference type="Gene3D" id="1.10.3720.10">
    <property type="entry name" value="MetI-like"/>
    <property type="match status" value="1"/>
</dbReference>
<dbReference type="GO" id="GO:0022857">
    <property type="term" value="F:transmembrane transporter activity"/>
    <property type="evidence" value="ECO:0007669"/>
    <property type="project" value="InterPro"/>
</dbReference>
<evidence type="ECO:0000256" key="9">
    <source>
        <dbReference type="ARBA" id="ARBA00023136"/>
    </source>
</evidence>
<dbReference type="InterPro" id="IPR010065">
    <property type="entry name" value="AA_ABC_transptr_permease_3TM"/>
</dbReference>
<dbReference type="SUPFAM" id="SSF161098">
    <property type="entry name" value="MetI-like"/>
    <property type="match status" value="1"/>
</dbReference>
<dbReference type="GO" id="GO:0043190">
    <property type="term" value="C:ATP-binding cassette (ABC) transporter complex"/>
    <property type="evidence" value="ECO:0007669"/>
    <property type="project" value="InterPro"/>
</dbReference>
<evidence type="ECO:0000256" key="1">
    <source>
        <dbReference type="ARBA" id="ARBA00004429"/>
    </source>
</evidence>
<dbReference type="GO" id="GO:0006865">
    <property type="term" value="P:amino acid transport"/>
    <property type="evidence" value="ECO:0007669"/>
    <property type="project" value="UniProtKB-KW"/>
</dbReference>
<keyword evidence="6 10" id="KW-0812">Transmembrane</keyword>
<keyword evidence="7" id="KW-0029">Amino-acid transport</keyword>
<dbReference type="Pfam" id="PF00528">
    <property type="entry name" value="BPD_transp_1"/>
    <property type="match status" value="1"/>
</dbReference>
<accession>A0A0B1QX72</accession>
<evidence type="ECO:0000256" key="4">
    <source>
        <dbReference type="ARBA" id="ARBA00022475"/>
    </source>
</evidence>